<dbReference type="EMBL" id="MT141514">
    <property type="protein sequence ID" value="QJA64186.1"/>
    <property type="molecule type" value="Genomic_DNA"/>
</dbReference>
<dbReference type="AlphaFoldDB" id="A0A6M3J2T0"/>
<reference evidence="1" key="1">
    <citation type="submission" date="2020-03" db="EMBL/GenBank/DDBJ databases">
        <title>The deep terrestrial virosphere.</title>
        <authorList>
            <person name="Holmfeldt K."/>
            <person name="Nilsson E."/>
            <person name="Simone D."/>
            <person name="Lopez-Fernandez M."/>
            <person name="Wu X."/>
            <person name="de Brujin I."/>
            <person name="Lundin D."/>
            <person name="Andersson A."/>
            <person name="Bertilsson S."/>
            <person name="Dopson M."/>
        </authorList>
    </citation>
    <scope>NUCLEOTIDE SEQUENCE</scope>
    <source>
        <strain evidence="1">MM415B00534</strain>
    </source>
</reference>
<name>A0A6M3J2T0_9ZZZZ</name>
<sequence>MRLEMSEEEVRQMVVDHLATRGVRLEGLSLTVRQKDKNPIIIAEGQIRGTDARIPGVGSKTP</sequence>
<proteinExistence type="predicted"/>
<gene>
    <name evidence="1" type="ORF">MM415B00534_0045</name>
</gene>
<protein>
    <submittedName>
        <fullName evidence="1">Uncharacterized protein</fullName>
    </submittedName>
</protein>
<accession>A0A6M3J2T0</accession>
<organism evidence="1">
    <name type="scientific">viral metagenome</name>
    <dbReference type="NCBI Taxonomy" id="1070528"/>
    <lineage>
        <taxon>unclassified sequences</taxon>
        <taxon>metagenomes</taxon>
        <taxon>organismal metagenomes</taxon>
    </lineage>
</organism>
<evidence type="ECO:0000313" key="1">
    <source>
        <dbReference type="EMBL" id="QJA64186.1"/>
    </source>
</evidence>